<comment type="caution">
    <text evidence="6">The sequence shown here is derived from an EMBL/GenBank/DDBJ whole genome shotgun (WGS) entry which is preliminary data.</text>
</comment>
<reference evidence="6 7" key="1">
    <citation type="submission" date="2020-08" db="EMBL/GenBank/DDBJ databases">
        <authorList>
            <person name="Liu C."/>
            <person name="Sun Q."/>
        </authorList>
    </citation>
    <scope>NUCLEOTIDE SEQUENCE [LARGE SCALE GENOMIC DNA]</scope>
    <source>
        <strain evidence="6 7">NSJ-45</strain>
    </source>
</reference>
<evidence type="ECO:0000256" key="3">
    <source>
        <dbReference type="ARBA" id="ARBA00022824"/>
    </source>
</evidence>
<evidence type="ECO:0000256" key="1">
    <source>
        <dbReference type="ARBA" id="ARBA00004389"/>
    </source>
</evidence>
<evidence type="ECO:0000256" key="2">
    <source>
        <dbReference type="ARBA" id="ARBA00022692"/>
    </source>
</evidence>
<sequence>MKKICFIASSGGHFEQIMMLKPLIQKHDSFVVTEKTNYSVSNEDIPFYYLKQVNRHEIKFIYYMIINSIKTLKIFLKEKPDVVISTGALSTIPMCLLAKIFRKKLIFIESFAKIKSPTLTGKLIYKFADQFYVQWEEMKKVYPEAIYKGGIY</sequence>
<dbReference type="Gene3D" id="3.40.50.2000">
    <property type="entry name" value="Glycogen Phosphorylase B"/>
    <property type="match status" value="1"/>
</dbReference>
<dbReference type="RefSeq" id="WP_187006096.1">
    <property type="nucleotide sequence ID" value="NZ_JACRWD010000002.1"/>
</dbReference>
<dbReference type="PANTHER" id="PTHR12154:SF4">
    <property type="entry name" value="UDP-N-ACETYLGLUCOSAMINE TRANSFERASE SUBUNIT ALG14 HOMOLOG"/>
    <property type="match status" value="1"/>
</dbReference>
<protein>
    <submittedName>
        <fullName evidence="6">Polysaccharide biosynthesis protein</fullName>
    </submittedName>
</protein>
<organism evidence="6 7">
    <name type="scientific">Paeniclostridium hominis</name>
    <dbReference type="NCBI Taxonomy" id="2764329"/>
    <lineage>
        <taxon>Bacteria</taxon>
        <taxon>Bacillati</taxon>
        <taxon>Bacillota</taxon>
        <taxon>Clostridia</taxon>
        <taxon>Peptostreptococcales</taxon>
        <taxon>Peptostreptococcaceae</taxon>
        <taxon>Paeniclostridium</taxon>
    </lineage>
</organism>
<dbReference type="PANTHER" id="PTHR12154">
    <property type="entry name" value="GLYCOSYL TRANSFERASE-RELATED"/>
    <property type="match status" value="1"/>
</dbReference>
<evidence type="ECO:0000313" key="6">
    <source>
        <dbReference type="EMBL" id="MBC6003832.1"/>
    </source>
</evidence>
<keyword evidence="3" id="KW-0256">Endoplasmic reticulum</keyword>
<keyword evidence="5" id="KW-0472">Membrane</keyword>
<dbReference type="Pfam" id="PF08660">
    <property type="entry name" value="Alg14"/>
    <property type="match status" value="1"/>
</dbReference>
<keyword evidence="7" id="KW-1185">Reference proteome</keyword>
<dbReference type="SUPFAM" id="SSF53756">
    <property type="entry name" value="UDP-Glycosyltransferase/glycogen phosphorylase"/>
    <property type="match status" value="1"/>
</dbReference>
<dbReference type="NCBIfam" id="NF041549">
    <property type="entry name" value="PssD"/>
    <property type="match status" value="1"/>
</dbReference>
<evidence type="ECO:0000256" key="5">
    <source>
        <dbReference type="ARBA" id="ARBA00023136"/>
    </source>
</evidence>
<evidence type="ECO:0000313" key="7">
    <source>
        <dbReference type="Proteomes" id="UP000611796"/>
    </source>
</evidence>
<dbReference type="InterPro" id="IPR013969">
    <property type="entry name" value="Oligosacch_biosynth_Alg14"/>
</dbReference>
<accession>A0ABR7K401</accession>
<keyword evidence="2" id="KW-0812">Transmembrane</keyword>
<gene>
    <name evidence="6" type="ORF">H8891_08455</name>
</gene>
<dbReference type="EMBL" id="JACRWD010000002">
    <property type="protein sequence ID" value="MBC6003832.1"/>
    <property type="molecule type" value="Genomic_DNA"/>
</dbReference>
<proteinExistence type="predicted"/>
<keyword evidence="4" id="KW-1133">Transmembrane helix</keyword>
<dbReference type="Proteomes" id="UP000611796">
    <property type="component" value="Unassembled WGS sequence"/>
</dbReference>
<evidence type="ECO:0000256" key="4">
    <source>
        <dbReference type="ARBA" id="ARBA00022989"/>
    </source>
</evidence>
<name>A0ABR7K401_9FIRM</name>
<comment type="subcellular location">
    <subcellularLocation>
        <location evidence="1">Endoplasmic reticulum membrane</location>
        <topology evidence="1">Single-pass membrane protein</topology>
    </subcellularLocation>
</comment>